<feature type="chain" id="PRO_5011615259" evidence="5">
    <location>
        <begin position="30"/>
        <end position="473"/>
    </location>
</feature>
<evidence type="ECO:0000256" key="2">
    <source>
        <dbReference type="ARBA" id="ARBA00022729"/>
    </source>
</evidence>
<evidence type="ECO:0000256" key="5">
    <source>
        <dbReference type="SAM" id="SignalP"/>
    </source>
</evidence>
<evidence type="ECO:0000256" key="1">
    <source>
        <dbReference type="ARBA" id="ARBA00022670"/>
    </source>
</evidence>
<dbReference type="EMBL" id="FNDJ01000020">
    <property type="protein sequence ID" value="SDK95245.1"/>
    <property type="molecule type" value="Genomic_DNA"/>
</dbReference>
<evidence type="ECO:0000313" key="6">
    <source>
        <dbReference type="EMBL" id="SDK95245.1"/>
    </source>
</evidence>
<keyword evidence="2 5" id="KW-0732">Signal</keyword>
<dbReference type="GO" id="GO:0008239">
    <property type="term" value="F:dipeptidyl-peptidase activity"/>
    <property type="evidence" value="ECO:0007669"/>
    <property type="project" value="TreeGrafter"/>
</dbReference>
<evidence type="ECO:0000313" key="7">
    <source>
        <dbReference type="Proteomes" id="UP000199202"/>
    </source>
</evidence>
<dbReference type="Gene3D" id="3.40.50.1820">
    <property type="entry name" value="alpha/beta hydrolase"/>
    <property type="match status" value="1"/>
</dbReference>
<dbReference type="Pfam" id="PF05576">
    <property type="entry name" value="Peptidase_S37"/>
    <property type="match status" value="1"/>
</dbReference>
<name>A0A1G9G3Q2_9ACTN</name>
<accession>A0A1G9G3Q2</accession>
<dbReference type="SUPFAM" id="SSF53474">
    <property type="entry name" value="alpha/beta-Hydrolases"/>
    <property type="match status" value="1"/>
</dbReference>
<dbReference type="GO" id="GO:0006508">
    <property type="term" value="P:proteolysis"/>
    <property type="evidence" value="ECO:0007669"/>
    <property type="project" value="UniProtKB-KW"/>
</dbReference>
<sequence>MRSRVLAALAASMAVATALVTIHTVPAQARSAARTAPAAAQDDLLDRLRAIPGLTVVSETQPTGYRFFVLSYTQPIDHRNPRKGTFQQRLTLLHRSAEAPVVLYTGGYGLPVNPAASRTEPTQLVDGNQVSVEHRFFRSSRPSPADWNDLNIWQEATDEHRIVQALKTIYSGKWIQTGASKGGMTSVYHRRFYPGDVDGVVAYVAPNDPVNPADRQYDDFFAGVGPKACRTAVENVQREALKRRDRMVALLEADAQRNGYTFARTLGTVDRSFEMTILDTAWAFWQYSTEADCPSVPPTTATDEELYAWIDNVTFFGFYTDQGLDYYLPYYYQSASQLGWPDLRFEHLRGLTRYRELYQPNSMLPAELRSRHDPRPMLDVDHWVRTKSERMMFIYGQNDPWSAERFTPSRHDSSLYVAPGANHGANIARLSEAERIAATDTLRRWAGWSPPARRLPQTDQLPTDDMLPQRRTS</sequence>
<organism evidence="6 7">
    <name type="scientific">Nonomuraea jiangxiensis</name>
    <dbReference type="NCBI Taxonomy" id="633440"/>
    <lineage>
        <taxon>Bacteria</taxon>
        <taxon>Bacillati</taxon>
        <taxon>Actinomycetota</taxon>
        <taxon>Actinomycetes</taxon>
        <taxon>Streptosporangiales</taxon>
        <taxon>Streptosporangiaceae</taxon>
        <taxon>Nonomuraea</taxon>
    </lineage>
</organism>
<reference evidence="6 7" key="1">
    <citation type="submission" date="2016-10" db="EMBL/GenBank/DDBJ databases">
        <authorList>
            <person name="de Groot N.N."/>
        </authorList>
    </citation>
    <scope>NUCLEOTIDE SEQUENCE [LARGE SCALE GENOMIC DNA]</scope>
    <source>
        <strain evidence="6 7">CGMCC 4.6533</strain>
    </source>
</reference>
<protein>
    <submittedName>
        <fullName evidence="6">PS-10 peptidase S37</fullName>
    </submittedName>
</protein>
<dbReference type="PANTHER" id="PTHR11010:SF38">
    <property type="entry name" value="LYSOSOMAL PRO-X CARBOXYPEPTIDASE"/>
    <property type="match status" value="1"/>
</dbReference>
<dbReference type="RefSeq" id="WP_245765498.1">
    <property type="nucleotide sequence ID" value="NZ_FNDJ01000020.1"/>
</dbReference>
<gene>
    <name evidence="6" type="ORF">SAMN05421869_120163</name>
</gene>
<dbReference type="PANTHER" id="PTHR11010">
    <property type="entry name" value="PROTEASE S28 PRO-X CARBOXYPEPTIDASE-RELATED"/>
    <property type="match status" value="1"/>
</dbReference>
<dbReference type="STRING" id="633440.SAMN05421869_120163"/>
<dbReference type="InterPro" id="IPR008761">
    <property type="entry name" value="Peptidase_S37"/>
</dbReference>
<keyword evidence="3" id="KW-0378">Hydrolase</keyword>
<keyword evidence="7" id="KW-1185">Reference proteome</keyword>
<feature type="signal peptide" evidence="5">
    <location>
        <begin position="1"/>
        <end position="29"/>
    </location>
</feature>
<dbReference type="ESTHER" id="9actn-a0a1g9g3q2">
    <property type="family name" value="Peptidase_S37"/>
</dbReference>
<dbReference type="Proteomes" id="UP000199202">
    <property type="component" value="Unassembled WGS sequence"/>
</dbReference>
<dbReference type="InterPro" id="IPR029058">
    <property type="entry name" value="AB_hydrolase_fold"/>
</dbReference>
<dbReference type="AlphaFoldDB" id="A0A1G9G3Q2"/>
<feature type="region of interest" description="Disordered" evidence="4">
    <location>
        <begin position="447"/>
        <end position="473"/>
    </location>
</feature>
<proteinExistence type="predicted"/>
<evidence type="ECO:0000256" key="4">
    <source>
        <dbReference type="SAM" id="MobiDB-lite"/>
    </source>
</evidence>
<evidence type="ECO:0000256" key="3">
    <source>
        <dbReference type="ARBA" id="ARBA00022801"/>
    </source>
</evidence>
<keyword evidence="1" id="KW-0645">Protease</keyword>